<protein>
    <recommendedName>
        <fullName evidence="4">phosphoglycolate phosphatase</fullName>
        <ecNumber evidence="4">3.1.3.18</ecNumber>
    </recommendedName>
</protein>
<dbReference type="AlphaFoldDB" id="A0A9E7A2C2"/>
<dbReference type="NCBIfam" id="TIGR01549">
    <property type="entry name" value="HAD-SF-IA-v1"/>
    <property type="match status" value="1"/>
</dbReference>
<dbReference type="SFLD" id="SFLDS00003">
    <property type="entry name" value="Haloacid_Dehalogenase"/>
    <property type="match status" value="1"/>
</dbReference>
<dbReference type="InterPro" id="IPR006439">
    <property type="entry name" value="HAD-SF_hydro_IA"/>
</dbReference>
<dbReference type="SUPFAM" id="SSF56784">
    <property type="entry name" value="HAD-like"/>
    <property type="match status" value="1"/>
</dbReference>
<comment type="pathway">
    <text evidence="2">Organic acid metabolism; glycolate biosynthesis; glycolate from 2-phosphoglycolate: step 1/1.</text>
</comment>
<reference evidence="5" key="1">
    <citation type="submission" date="2021-09" db="EMBL/GenBank/DDBJ databases">
        <title>Network and meta-omics reveal the key degrader and cooperation patterns in an efficient 1,4-dioxane-degrading microbial community.</title>
        <authorList>
            <person name="Dai C."/>
        </authorList>
    </citation>
    <scope>NUCLEOTIDE SEQUENCE</scope>
    <source>
        <strain evidence="5">ZM13</strain>
    </source>
</reference>
<comment type="similarity">
    <text evidence="3">Belongs to the HAD-like hydrolase superfamily. CbbY/CbbZ/Gph/YieH family.</text>
</comment>
<dbReference type="InterPro" id="IPR050155">
    <property type="entry name" value="HAD-like_hydrolase_sf"/>
</dbReference>
<evidence type="ECO:0000256" key="1">
    <source>
        <dbReference type="ARBA" id="ARBA00000830"/>
    </source>
</evidence>
<evidence type="ECO:0000256" key="3">
    <source>
        <dbReference type="ARBA" id="ARBA00006171"/>
    </source>
</evidence>
<evidence type="ECO:0000256" key="2">
    <source>
        <dbReference type="ARBA" id="ARBA00004818"/>
    </source>
</evidence>
<dbReference type="Gene3D" id="1.10.150.240">
    <property type="entry name" value="Putative phosphatase, domain 2"/>
    <property type="match status" value="1"/>
</dbReference>
<dbReference type="RefSeq" id="WP_244375228.1">
    <property type="nucleotide sequence ID" value="NZ_CP083239.1"/>
</dbReference>
<keyword evidence="5" id="KW-0378">Hydrolase</keyword>
<dbReference type="SFLD" id="SFLDG01129">
    <property type="entry name" value="C1.5:_HAD__Beta-PGM__Phosphata"/>
    <property type="match status" value="1"/>
</dbReference>
<dbReference type="Pfam" id="PF00702">
    <property type="entry name" value="Hydrolase"/>
    <property type="match status" value="1"/>
</dbReference>
<dbReference type="GO" id="GO:0005829">
    <property type="term" value="C:cytosol"/>
    <property type="evidence" value="ECO:0007669"/>
    <property type="project" value="TreeGrafter"/>
</dbReference>
<organism evidence="5 6">
    <name type="scientific">Ancylobacter polymorphus</name>
    <dbReference type="NCBI Taxonomy" id="223390"/>
    <lineage>
        <taxon>Bacteria</taxon>
        <taxon>Pseudomonadati</taxon>
        <taxon>Pseudomonadota</taxon>
        <taxon>Alphaproteobacteria</taxon>
        <taxon>Hyphomicrobiales</taxon>
        <taxon>Xanthobacteraceae</taxon>
        <taxon>Ancylobacter</taxon>
    </lineage>
</organism>
<sequence>MNAPRAILFDKDGTLVDFDHTWGPAAGAVMRRLAGDEGPTLARLFDASHYVAEERRFLQTSPLIAGSSRQYGPLWADILARAADAAFYKQVDHLFCEEGARYLTPIGRPAETLARLHAVGLPLGIATNDAEPNARLQADRLGLSPYLSAVYGHDSGYGSKPNPGMVVAFAALTGLPACAIALVGDTRHDLETARAAGAMAILVRCGPAPVDDFAHEADLVVDSVEELAALILGADAAQPAVA</sequence>
<dbReference type="InterPro" id="IPR023214">
    <property type="entry name" value="HAD_sf"/>
</dbReference>
<dbReference type="InterPro" id="IPR023198">
    <property type="entry name" value="PGP-like_dom2"/>
</dbReference>
<proteinExistence type="inferred from homology"/>
<gene>
    <name evidence="5" type="ORF">K9D25_11280</name>
</gene>
<name>A0A9E7A2C2_9HYPH</name>
<dbReference type="Proteomes" id="UP000831684">
    <property type="component" value="Chromosome"/>
</dbReference>
<accession>A0A9E7A2C2</accession>
<dbReference type="Gene3D" id="3.40.50.1000">
    <property type="entry name" value="HAD superfamily/HAD-like"/>
    <property type="match status" value="1"/>
</dbReference>
<dbReference type="InterPro" id="IPR036412">
    <property type="entry name" value="HAD-like_sf"/>
</dbReference>
<dbReference type="GO" id="GO:0006281">
    <property type="term" value="P:DNA repair"/>
    <property type="evidence" value="ECO:0007669"/>
    <property type="project" value="TreeGrafter"/>
</dbReference>
<dbReference type="PANTHER" id="PTHR43434:SF1">
    <property type="entry name" value="PHOSPHOGLYCOLATE PHOSPHATASE"/>
    <property type="match status" value="1"/>
</dbReference>
<evidence type="ECO:0000256" key="4">
    <source>
        <dbReference type="ARBA" id="ARBA00013078"/>
    </source>
</evidence>
<dbReference type="GO" id="GO:0008967">
    <property type="term" value="F:phosphoglycolate phosphatase activity"/>
    <property type="evidence" value="ECO:0007669"/>
    <property type="project" value="UniProtKB-EC"/>
</dbReference>
<dbReference type="KEGG" id="apol:K9D25_11280"/>
<evidence type="ECO:0000313" key="6">
    <source>
        <dbReference type="Proteomes" id="UP000831684"/>
    </source>
</evidence>
<dbReference type="EMBL" id="CP083239">
    <property type="protein sequence ID" value="UOK69349.1"/>
    <property type="molecule type" value="Genomic_DNA"/>
</dbReference>
<dbReference type="PANTHER" id="PTHR43434">
    <property type="entry name" value="PHOSPHOGLYCOLATE PHOSPHATASE"/>
    <property type="match status" value="1"/>
</dbReference>
<evidence type="ECO:0000313" key="5">
    <source>
        <dbReference type="EMBL" id="UOK69349.1"/>
    </source>
</evidence>
<comment type="catalytic activity">
    <reaction evidence="1">
        <text>2-phosphoglycolate + H2O = glycolate + phosphate</text>
        <dbReference type="Rhea" id="RHEA:14369"/>
        <dbReference type="ChEBI" id="CHEBI:15377"/>
        <dbReference type="ChEBI" id="CHEBI:29805"/>
        <dbReference type="ChEBI" id="CHEBI:43474"/>
        <dbReference type="ChEBI" id="CHEBI:58033"/>
        <dbReference type="EC" id="3.1.3.18"/>
    </reaction>
</comment>
<dbReference type="EC" id="3.1.3.18" evidence="4"/>